<evidence type="ECO:0000313" key="5">
    <source>
        <dbReference type="EMBL" id="EJT97597.1"/>
    </source>
</evidence>
<keyword evidence="2 5" id="KW-0489">Methyltransferase</keyword>
<dbReference type="Gene3D" id="3.40.50.150">
    <property type="entry name" value="Vaccinia Virus protein VP39"/>
    <property type="match status" value="1"/>
</dbReference>
<protein>
    <submittedName>
        <fullName evidence="5">S-adenosyl-L-methionine-dependent methyltransferase</fullName>
    </submittedName>
</protein>
<dbReference type="InterPro" id="IPR008854">
    <property type="entry name" value="TPMT"/>
</dbReference>
<keyword evidence="1" id="KW-0597">Phosphoprotein</keyword>
<dbReference type="GeneID" id="63685818"/>
<evidence type="ECO:0000313" key="6">
    <source>
        <dbReference type="Proteomes" id="UP000030653"/>
    </source>
</evidence>
<proteinExistence type="predicted"/>
<dbReference type="RefSeq" id="XP_040624495.1">
    <property type="nucleotide sequence ID" value="XM_040770756.1"/>
</dbReference>
<keyword evidence="6" id="KW-1185">Reference proteome</keyword>
<keyword evidence="4" id="KW-0949">S-adenosyl-L-methionine</keyword>
<dbReference type="Pfam" id="PF05724">
    <property type="entry name" value="TPMT"/>
    <property type="match status" value="1"/>
</dbReference>
<dbReference type="SUPFAM" id="SSF53335">
    <property type="entry name" value="S-adenosyl-L-methionine-dependent methyltransferases"/>
    <property type="match status" value="1"/>
</dbReference>
<dbReference type="PROSITE" id="PS51585">
    <property type="entry name" value="SAM_MT_TPMT"/>
    <property type="match status" value="1"/>
</dbReference>
<dbReference type="PANTHER" id="PTHR32183">
    <property type="match status" value="1"/>
</dbReference>
<dbReference type="OrthoDB" id="276151at2759"/>
<dbReference type="AlphaFoldDB" id="M5G1G1"/>
<evidence type="ECO:0000256" key="3">
    <source>
        <dbReference type="ARBA" id="ARBA00022679"/>
    </source>
</evidence>
<organism evidence="5 6">
    <name type="scientific">Dacryopinax primogenitus (strain DJM 731)</name>
    <name type="common">Brown rot fungus</name>
    <dbReference type="NCBI Taxonomy" id="1858805"/>
    <lineage>
        <taxon>Eukaryota</taxon>
        <taxon>Fungi</taxon>
        <taxon>Dikarya</taxon>
        <taxon>Basidiomycota</taxon>
        <taxon>Agaricomycotina</taxon>
        <taxon>Dacrymycetes</taxon>
        <taxon>Dacrymycetales</taxon>
        <taxon>Dacrymycetaceae</taxon>
        <taxon>Dacryopinax</taxon>
    </lineage>
</organism>
<evidence type="ECO:0000256" key="4">
    <source>
        <dbReference type="ARBA" id="ARBA00022691"/>
    </source>
</evidence>
<evidence type="ECO:0000256" key="2">
    <source>
        <dbReference type="ARBA" id="ARBA00022603"/>
    </source>
</evidence>
<dbReference type="CDD" id="cd02440">
    <property type="entry name" value="AdoMet_MTases"/>
    <property type="match status" value="1"/>
</dbReference>
<accession>M5G1G1</accession>
<dbReference type="PANTHER" id="PTHR32183:SF6">
    <property type="entry name" value="CYSTEINE SULFINATE DESULFINASE_CYSTEINE DESULFURASE AND RELATED ENZYMES"/>
    <property type="match status" value="1"/>
</dbReference>
<dbReference type="OMA" id="EQTFFCA"/>
<keyword evidence="3 5" id="KW-0808">Transferase</keyword>
<sequence>MPASSPRPPPAAAPVAYTPGTVVARSYTSEMSAPPISAGVQRLREIMKENGEEAGWDKAWQEDVTPWETHDRTTDGVRPLLKEVLDSGEFPVPKEGRALVPGCGRGFDAVFIARLGLETWGIDLSTRAVERAEAFLNSQLDAPPNVHFQTADFLTFPIPQDGFTLAYDYTFFCAIPPPLRNPWGKRMTELVHPGGYLVAVAWPLDGEREGGPPYSVSVDAYEEALGVGRGLWTKVVDRPSELSADGVHKGRERVVVWKREGGARM</sequence>
<dbReference type="EMBL" id="JH795876">
    <property type="protein sequence ID" value="EJT97597.1"/>
    <property type="molecule type" value="Genomic_DNA"/>
</dbReference>
<gene>
    <name evidence="5" type="ORF">DACRYDRAFT_119267</name>
</gene>
<dbReference type="STRING" id="1858805.M5G1G1"/>
<reference evidence="5 6" key="1">
    <citation type="journal article" date="2012" name="Science">
        <title>The Paleozoic origin of enzymatic lignin decomposition reconstructed from 31 fungal genomes.</title>
        <authorList>
            <person name="Floudas D."/>
            <person name="Binder M."/>
            <person name="Riley R."/>
            <person name="Barry K."/>
            <person name="Blanchette R.A."/>
            <person name="Henrissat B."/>
            <person name="Martinez A.T."/>
            <person name="Otillar R."/>
            <person name="Spatafora J.W."/>
            <person name="Yadav J.S."/>
            <person name="Aerts A."/>
            <person name="Benoit I."/>
            <person name="Boyd A."/>
            <person name="Carlson A."/>
            <person name="Copeland A."/>
            <person name="Coutinho P.M."/>
            <person name="de Vries R.P."/>
            <person name="Ferreira P."/>
            <person name="Findley K."/>
            <person name="Foster B."/>
            <person name="Gaskell J."/>
            <person name="Glotzer D."/>
            <person name="Gorecki P."/>
            <person name="Heitman J."/>
            <person name="Hesse C."/>
            <person name="Hori C."/>
            <person name="Igarashi K."/>
            <person name="Jurgens J.A."/>
            <person name="Kallen N."/>
            <person name="Kersten P."/>
            <person name="Kohler A."/>
            <person name="Kuees U."/>
            <person name="Kumar T.K.A."/>
            <person name="Kuo A."/>
            <person name="LaButti K."/>
            <person name="Larrondo L.F."/>
            <person name="Lindquist E."/>
            <person name="Ling A."/>
            <person name="Lombard V."/>
            <person name="Lucas S."/>
            <person name="Lundell T."/>
            <person name="Martin R."/>
            <person name="McLaughlin D.J."/>
            <person name="Morgenstern I."/>
            <person name="Morin E."/>
            <person name="Murat C."/>
            <person name="Nagy L.G."/>
            <person name="Nolan M."/>
            <person name="Ohm R.A."/>
            <person name="Patyshakuliyeva A."/>
            <person name="Rokas A."/>
            <person name="Ruiz-Duenas F.J."/>
            <person name="Sabat G."/>
            <person name="Salamov A."/>
            <person name="Samejima M."/>
            <person name="Schmutz J."/>
            <person name="Slot J.C."/>
            <person name="St John F."/>
            <person name="Stenlid J."/>
            <person name="Sun H."/>
            <person name="Sun S."/>
            <person name="Syed K."/>
            <person name="Tsang A."/>
            <person name="Wiebenga A."/>
            <person name="Young D."/>
            <person name="Pisabarro A."/>
            <person name="Eastwood D.C."/>
            <person name="Martin F."/>
            <person name="Cullen D."/>
            <person name="Grigoriev I.V."/>
            <person name="Hibbett D.S."/>
        </authorList>
    </citation>
    <scope>NUCLEOTIDE SEQUENCE [LARGE SCALE GENOMIC DNA]</scope>
    <source>
        <strain evidence="5 6">DJM-731 SS1</strain>
    </source>
</reference>
<dbReference type="Proteomes" id="UP000030653">
    <property type="component" value="Unassembled WGS sequence"/>
</dbReference>
<dbReference type="GO" id="GO:0032259">
    <property type="term" value="P:methylation"/>
    <property type="evidence" value="ECO:0007669"/>
    <property type="project" value="UniProtKB-KW"/>
</dbReference>
<evidence type="ECO:0000256" key="1">
    <source>
        <dbReference type="ARBA" id="ARBA00022553"/>
    </source>
</evidence>
<dbReference type="GO" id="GO:0008757">
    <property type="term" value="F:S-adenosylmethionine-dependent methyltransferase activity"/>
    <property type="evidence" value="ECO:0007669"/>
    <property type="project" value="InterPro"/>
</dbReference>
<dbReference type="HOGENOM" id="CLU_056435_1_1_1"/>
<name>M5G1G1_DACPD</name>
<dbReference type="InterPro" id="IPR029063">
    <property type="entry name" value="SAM-dependent_MTases_sf"/>
</dbReference>